<evidence type="ECO:0000313" key="2">
    <source>
        <dbReference type="Proteomes" id="UP001162501"/>
    </source>
</evidence>
<dbReference type="Proteomes" id="UP001162501">
    <property type="component" value="Chromosome 20"/>
</dbReference>
<protein>
    <submittedName>
        <fullName evidence="1">Uncharacterized protein</fullName>
    </submittedName>
</protein>
<reference evidence="1" key="1">
    <citation type="submission" date="2023-05" db="EMBL/GenBank/DDBJ databases">
        <authorList>
            <consortium name="ELIXIR-Norway"/>
        </authorList>
    </citation>
    <scope>NUCLEOTIDE SEQUENCE</scope>
</reference>
<sequence length="201" mass="21112">MKNKGGRKGHDRGAGTPPRSEPPWAWSRAGRSAATPPHPASAVTHCRRSGSLSRSRRLGHLLARRGALTSLSHAADSGVAARTLRPRPRSALRPAPGPAAPTLPRPSPPWPGPGTKSGAAFCPNRGLRAAAERPLALRKEPSRDRRRRQQESGAAAGGGGGREPQQQETCRQKLGAPRRALSWPGMGPSAARPPTGPPGRD</sequence>
<proteinExistence type="predicted"/>
<name>A0AC59YWZ9_RANTA</name>
<reference evidence="1" key="2">
    <citation type="submission" date="2025-03" db="EMBL/GenBank/DDBJ databases">
        <authorList>
            <consortium name="ELIXIR-Norway"/>
            <consortium name="Elixir Norway"/>
        </authorList>
    </citation>
    <scope>NUCLEOTIDE SEQUENCE</scope>
</reference>
<evidence type="ECO:0000313" key="1">
    <source>
        <dbReference type="EMBL" id="CAN0046734.1"/>
    </source>
</evidence>
<organism evidence="1 2">
    <name type="scientific">Rangifer tarandus platyrhynchus</name>
    <name type="common">Svalbard reindeer</name>
    <dbReference type="NCBI Taxonomy" id="3082113"/>
    <lineage>
        <taxon>Eukaryota</taxon>
        <taxon>Metazoa</taxon>
        <taxon>Chordata</taxon>
        <taxon>Craniata</taxon>
        <taxon>Vertebrata</taxon>
        <taxon>Euteleostomi</taxon>
        <taxon>Mammalia</taxon>
        <taxon>Eutheria</taxon>
        <taxon>Laurasiatheria</taxon>
        <taxon>Artiodactyla</taxon>
        <taxon>Ruminantia</taxon>
        <taxon>Pecora</taxon>
        <taxon>Cervidae</taxon>
        <taxon>Odocoileinae</taxon>
        <taxon>Rangifer</taxon>
    </lineage>
</organism>
<dbReference type="EMBL" id="OX596104">
    <property type="protein sequence ID" value="CAN0046734.1"/>
    <property type="molecule type" value="Genomic_DNA"/>
</dbReference>
<accession>A0AC59YWZ9</accession>
<gene>
    <name evidence="1" type="ORF">MRATA1EN22A_LOCUS11248</name>
</gene>